<feature type="transmembrane region" description="Helical" evidence="1">
    <location>
        <begin position="40"/>
        <end position="57"/>
    </location>
</feature>
<dbReference type="EMBL" id="GG663736">
    <property type="protein sequence ID" value="EEH59536.1"/>
    <property type="molecule type" value="Genomic_DNA"/>
</dbReference>
<evidence type="ECO:0000256" key="1">
    <source>
        <dbReference type="SAM" id="Phobius"/>
    </source>
</evidence>
<reference evidence="2 3" key="1">
    <citation type="journal article" date="2009" name="Science">
        <title>Green evolution and dynamic adaptations revealed by genomes of the marine picoeukaryotes Micromonas.</title>
        <authorList>
            <person name="Worden A.Z."/>
            <person name="Lee J.H."/>
            <person name="Mock T."/>
            <person name="Rouze P."/>
            <person name="Simmons M.P."/>
            <person name="Aerts A.L."/>
            <person name="Allen A.E."/>
            <person name="Cuvelier M.L."/>
            <person name="Derelle E."/>
            <person name="Everett M.V."/>
            <person name="Foulon E."/>
            <person name="Grimwood J."/>
            <person name="Gundlach H."/>
            <person name="Henrissat B."/>
            <person name="Napoli C."/>
            <person name="McDonald S.M."/>
            <person name="Parker M.S."/>
            <person name="Rombauts S."/>
            <person name="Salamov A."/>
            <person name="Von Dassow P."/>
            <person name="Badger J.H."/>
            <person name="Coutinho P.M."/>
            <person name="Demir E."/>
            <person name="Dubchak I."/>
            <person name="Gentemann C."/>
            <person name="Eikrem W."/>
            <person name="Gready J.E."/>
            <person name="John U."/>
            <person name="Lanier W."/>
            <person name="Lindquist E.A."/>
            <person name="Lucas S."/>
            <person name="Mayer K.F."/>
            <person name="Moreau H."/>
            <person name="Not F."/>
            <person name="Otillar R."/>
            <person name="Panaud O."/>
            <person name="Pangilinan J."/>
            <person name="Paulsen I."/>
            <person name="Piegu B."/>
            <person name="Poliakov A."/>
            <person name="Robbens S."/>
            <person name="Schmutz J."/>
            <person name="Toulza E."/>
            <person name="Wyss T."/>
            <person name="Zelensky A."/>
            <person name="Zhou K."/>
            <person name="Armbrust E.V."/>
            <person name="Bhattacharya D."/>
            <person name="Goodenough U.W."/>
            <person name="Van de Peer Y."/>
            <person name="Grigoriev I.V."/>
        </authorList>
    </citation>
    <scope>NUCLEOTIDE SEQUENCE [LARGE SCALE GENOMIC DNA]</scope>
    <source>
        <strain evidence="2 3">CCMP1545</strain>
    </source>
</reference>
<keyword evidence="1" id="KW-0472">Membrane</keyword>
<dbReference type="KEGG" id="mpp:MICPUCDRAFT_55700"/>
<evidence type="ECO:0000313" key="2">
    <source>
        <dbReference type="EMBL" id="EEH59536.1"/>
    </source>
</evidence>
<keyword evidence="1" id="KW-0812">Transmembrane</keyword>
<organism evidence="3">
    <name type="scientific">Micromonas pusilla (strain CCMP1545)</name>
    <name type="common">Picoplanktonic green alga</name>
    <dbReference type="NCBI Taxonomy" id="564608"/>
    <lineage>
        <taxon>Eukaryota</taxon>
        <taxon>Viridiplantae</taxon>
        <taxon>Chlorophyta</taxon>
        <taxon>Mamiellophyceae</taxon>
        <taxon>Mamiellales</taxon>
        <taxon>Mamiellaceae</taxon>
        <taxon>Micromonas</taxon>
    </lineage>
</organism>
<dbReference type="AlphaFoldDB" id="C1MLF9"/>
<gene>
    <name evidence="2" type="ORF">MICPUCDRAFT_55700</name>
</gene>
<sequence length="124" mass="14693">MSSAVVHPLKTYYALTICSYAILLISSLSSYPLVDIATRPTLVYTCTVALYCTIKLFNTRTRTRVQYTTRSTKVLSYVRILEKFYFVLYTYTYVYFRKYTVQYTYAYMYNVTVHVRVHVHVQHT</sequence>
<dbReference type="Proteomes" id="UP000001876">
    <property type="component" value="Unassembled WGS sequence"/>
</dbReference>
<feature type="transmembrane region" description="Helical" evidence="1">
    <location>
        <begin position="12"/>
        <end position="34"/>
    </location>
</feature>
<keyword evidence="3" id="KW-1185">Reference proteome</keyword>
<keyword evidence="1" id="KW-1133">Transmembrane helix</keyword>
<name>C1MLF9_MICPC</name>
<accession>C1MLF9</accession>
<evidence type="ECO:0000313" key="3">
    <source>
        <dbReference type="Proteomes" id="UP000001876"/>
    </source>
</evidence>
<dbReference type="GeneID" id="9682032"/>
<protein>
    <submittedName>
        <fullName evidence="2">Predicted protein</fullName>
    </submittedName>
</protein>
<proteinExistence type="predicted"/>
<dbReference type="RefSeq" id="XP_003056160.1">
    <property type="nucleotide sequence ID" value="XM_003056114.1"/>
</dbReference>